<gene>
    <name evidence="1" type="ORF">FJZ47_04680</name>
</gene>
<organism evidence="1 2">
    <name type="scientific">Tectimicrobiota bacterium</name>
    <dbReference type="NCBI Taxonomy" id="2528274"/>
    <lineage>
        <taxon>Bacteria</taxon>
        <taxon>Pseudomonadati</taxon>
        <taxon>Nitrospinota/Tectimicrobiota group</taxon>
        <taxon>Candidatus Tectimicrobiota</taxon>
    </lineage>
</organism>
<proteinExistence type="predicted"/>
<dbReference type="Proteomes" id="UP000712673">
    <property type="component" value="Unassembled WGS sequence"/>
</dbReference>
<reference evidence="1" key="1">
    <citation type="submission" date="2019-03" db="EMBL/GenBank/DDBJ databases">
        <title>Lake Tanganyika Metagenome-Assembled Genomes (MAGs).</title>
        <authorList>
            <person name="Tran P."/>
        </authorList>
    </citation>
    <scope>NUCLEOTIDE SEQUENCE</scope>
    <source>
        <strain evidence="1">K_DeepCast_65m_m2_066</strain>
    </source>
</reference>
<dbReference type="EMBL" id="VGLS01000093">
    <property type="protein sequence ID" value="MBM3223084.1"/>
    <property type="molecule type" value="Genomic_DNA"/>
</dbReference>
<evidence type="ECO:0000313" key="2">
    <source>
        <dbReference type="Proteomes" id="UP000712673"/>
    </source>
</evidence>
<comment type="caution">
    <text evidence="1">The sequence shown here is derived from an EMBL/GenBank/DDBJ whole genome shotgun (WGS) entry which is preliminary data.</text>
</comment>
<sequence>MQRLLEAASVVGTTFATAAVAAGTQRDIQEVETICAHIAQQGHLLVAEGLAEWPDGTLSGRYRFRHVFAQQALYERIDEARLVGLHTRIGQRLAASYGPHAHTIASDLRRHFARGRDRARAAQYPPGRA</sequence>
<name>A0A937VXS9_UNCTE</name>
<dbReference type="AlphaFoldDB" id="A0A937VXS9"/>
<evidence type="ECO:0000313" key="1">
    <source>
        <dbReference type="EMBL" id="MBM3223084.1"/>
    </source>
</evidence>
<accession>A0A937VXS9</accession>
<protein>
    <submittedName>
        <fullName evidence="1">Uncharacterized protein</fullName>
    </submittedName>
</protein>